<evidence type="ECO:0000259" key="1">
    <source>
        <dbReference type="PROSITE" id="PS51352"/>
    </source>
</evidence>
<feature type="domain" description="Thioredoxin" evidence="1">
    <location>
        <begin position="20"/>
        <end position="163"/>
    </location>
</feature>
<dbReference type="GO" id="GO:0016491">
    <property type="term" value="F:oxidoreductase activity"/>
    <property type="evidence" value="ECO:0007669"/>
    <property type="project" value="InterPro"/>
</dbReference>
<sequence>MLKRNFILIALIVIVGVVSIFFDNETPSEEILPSNQKIDLSNINEVLDTNFQTTKESYVIINLWATWCTPCIEEVGYLQELHDTGNFYVIGLLVDDSETNAEEFILEQNLTYYNVLSQDKIESFITQFFWSGIPTTLLLDPNFEVLHTFNGPVTYEMILDYVS</sequence>
<dbReference type="Pfam" id="PF08534">
    <property type="entry name" value="Redoxin"/>
    <property type="match status" value="1"/>
</dbReference>
<proteinExistence type="predicted"/>
<dbReference type="CDD" id="cd02966">
    <property type="entry name" value="TlpA_like_family"/>
    <property type="match status" value="1"/>
</dbReference>
<protein>
    <submittedName>
        <fullName evidence="2">Periplasmic protein thiol:disulfide oxidoreductases, DsbE subfamily</fullName>
    </submittedName>
</protein>
<dbReference type="InterPro" id="IPR050553">
    <property type="entry name" value="Thioredoxin_ResA/DsbE_sf"/>
</dbReference>
<evidence type="ECO:0000313" key="2">
    <source>
        <dbReference type="EMBL" id="AGQ19876.1"/>
    </source>
</evidence>
<organism evidence="2">
    <name type="scientific">Candidatus Actinomarina minuta</name>
    <dbReference type="NCBI Taxonomy" id="1389454"/>
    <lineage>
        <taxon>Bacteria</taxon>
        <taxon>Bacillati</taxon>
        <taxon>Actinomycetota</taxon>
        <taxon>Actinomycetes</taxon>
        <taxon>Candidatus Actinomarinidae</taxon>
        <taxon>Candidatus Actinomarinales</taxon>
        <taxon>Candidatus Actinomarineae</taxon>
        <taxon>Candidatus Actinomarinaceae</taxon>
        <taxon>Candidatus Actinomarina</taxon>
    </lineage>
</organism>
<name>S5DLW4_9ACTN</name>
<accession>S5DLW4</accession>
<dbReference type="EMBL" id="KC811145">
    <property type="protein sequence ID" value="AGQ19876.1"/>
    <property type="molecule type" value="Genomic_DNA"/>
</dbReference>
<reference evidence="2" key="1">
    <citation type="journal article" date="2013" name="Sci. Rep.">
        <title>Metagenomics uncovers a new group of low GC and ultra-small marine Actinobacteria.</title>
        <authorList>
            <person name="Ghai R."/>
            <person name="Mizuno C.M."/>
            <person name="Picazo A."/>
            <person name="Camacho A."/>
            <person name="Rodriguez-Valera F."/>
        </authorList>
    </citation>
    <scope>NUCLEOTIDE SEQUENCE</scope>
</reference>
<dbReference type="InterPro" id="IPR013766">
    <property type="entry name" value="Thioredoxin_domain"/>
</dbReference>
<dbReference type="SUPFAM" id="SSF52833">
    <property type="entry name" value="Thioredoxin-like"/>
    <property type="match status" value="1"/>
</dbReference>
<dbReference type="InterPro" id="IPR036249">
    <property type="entry name" value="Thioredoxin-like_sf"/>
</dbReference>
<dbReference type="PANTHER" id="PTHR42852">
    <property type="entry name" value="THIOL:DISULFIDE INTERCHANGE PROTEIN DSBE"/>
    <property type="match status" value="1"/>
</dbReference>
<dbReference type="InterPro" id="IPR013740">
    <property type="entry name" value="Redoxin"/>
</dbReference>
<dbReference type="PROSITE" id="PS51352">
    <property type="entry name" value="THIOREDOXIN_2"/>
    <property type="match status" value="1"/>
</dbReference>
<dbReference type="AlphaFoldDB" id="S5DLW4"/>
<dbReference type="Gene3D" id="3.40.30.10">
    <property type="entry name" value="Glutaredoxin"/>
    <property type="match status" value="1"/>
</dbReference>
<dbReference type="PANTHER" id="PTHR42852:SF13">
    <property type="entry name" value="PROTEIN DIPZ"/>
    <property type="match status" value="1"/>
</dbReference>